<comment type="caution">
    <text evidence="1">The sequence shown here is derived from an EMBL/GenBank/DDBJ whole genome shotgun (WGS) entry which is preliminary data.</text>
</comment>
<evidence type="ECO:0000313" key="2">
    <source>
        <dbReference type="Proteomes" id="UP001589707"/>
    </source>
</evidence>
<sequence>MSNTERHPSEQVCTAAEAMAAVEILTAREVPLGGPRAMTVHRTLP</sequence>
<dbReference type="EMBL" id="JBHMAU010000072">
    <property type="protein sequence ID" value="MFB9777186.1"/>
    <property type="molecule type" value="Genomic_DNA"/>
</dbReference>
<protein>
    <submittedName>
        <fullName evidence="1">Uncharacterized protein</fullName>
    </submittedName>
</protein>
<evidence type="ECO:0000313" key="1">
    <source>
        <dbReference type="EMBL" id="MFB9777186.1"/>
    </source>
</evidence>
<organism evidence="1 2">
    <name type="scientific">Brevibacterium otitidis</name>
    <dbReference type="NCBI Taxonomy" id="53364"/>
    <lineage>
        <taxon>Bacteria</taxon>
        <taxon>Bacillati</taxon>
        <taxon>Actinomycetota</taxon>
        <taxon>Actinomycetes</taxon>
        <taxon>Micrococcales</taxon>
        <taxon>Brevibacteriaceae</taxon>
        <taxon>Brevibacterium</taxon>
    </lineage>
</organism>
<dbReference type="Proteomes" id="UP001589707">
    <property type="component" value="Unassembled WGS sequence"/>
</dbReference>
<accession>A0ABV5X446</accession>
<reference evidence="1 2" key="1">
    <citation type="submission" date="2024-09" db="EMBL/GenBank/DDBJ databases">
        <authorList>
            <person name="Sun Q."/>
            <person name="Mori K."/>
        </authorList>
    </citation>
    <scope>NUCLEOTIDE SEQUENCE [LARGE SCALE GENOMIC DNA]</scope>
    <source>
        <strain evidence="1 2">JCM 11683</strain>
    </source>
</reference>
<gene>
    <name evidence="1" type="ORF">ACFFN1_12380</name>
</gene>
<dbReference type="RefSeq" id="WP_376841090.1">
    <property type="nucleotide sequence ID" value="NZ_JBHMAU010000072.1"/>
</dbReference>
<proteinExistence type="predicted"/>
<keyword evidence="2" id="KW-1185">Reference proteome</keyword>
<name>A0ABV5X446_9MICO</name>